<organism evidence="12 13">
    <name type="scientific">Candidatus Micrarchaeum acidiphilum ARMAN-2</name>
    <dbReference type="NCBI Taxonomy" id="425595"/>
    <lineage>
        <taxon>Archaea</taxon>
        <taxon>Candidatus Micrarchaeota</taxon>
        <taxon>Candidatus Micrarchaeia</taxon>
        <taxon>Candidatus Micrarchaeales</taxon>
        <taxon>Candidatus Micrarchaeaceae</taxon>
        <taxon>Candidatus Micrarchaeum</taxon>
    </lineage>
</organism>
<evidence type="ECO:0000313" key="13">
    <source>
        <dbReference type="Proteomes" id="UP000332487"/>
    </source>
</evidence>
<evidence type="ECO:0000256" key="8">
    <source>
        <dbReference type="ARBA" id="ARBA00049339"/>
    </source>
</evidence>
<gene>
    <name evidence="12" type="ORF">UNLARM2_0992</name>
</gene>
<dbReference type="InterPro" id="IPR036695">
    <property type="entry name" value="Arg-tRNA-synth_N_sf"/>
</dbReference>
<dbReference type="SMART" id="SM00836">
    <property type="entry name" value="DALR_1"/>
    <property type="match status" value="1"/>
</dbReference>
<keyword evidence="7 9" id="KW-0030">Aminoacyl-tRNA synthetase</keyword>
<evidence type="ECO:0000256" key="9">
    <source>
        <dbReference type="RuleBase" id="RU363038"/>
    </source>
</evidence>
<feature type="domain" description="Arginyl tRNA synthetase N-terminal" evidence="11">
    <location>
        <begin position="7"/>
        <end position="93"/>
    </location>
</feature>
<dbReference type="PANTHER" id="PTHR11956">
    <property type="entry name" value="ARGINYL-TRNA SYNTHETASE"/>
    <property type="match status" value="1"/>
</dbReference>
<evidence type="ECO:0000256" key="1">
    <source>
        <dbReference type="ARBA" id="ARBA00005594"/>
    </source>
</evidence>
<dbReference type="GO" id="GO:0005524">
    <property type="term" value="F:ATP binding"/>
    <property type="evidence" value="ECO:0007669"/>
    <property type="project" value="UniProtKB-KW"/>
</dbReference>
<evidence type="ECO:0000256" key="2">
    <source>
        <dbReference type="ARBA" id="ARBA00012837"/>
    </source>
</evidence>
<keyword evidence="3 9" id="KW-0436">Ligase</keyword>
<keyword evidence="5 9" id="KW-0067">ATP-binding</keyword>
<dbReference type="PANTHER" id="PTHR11956:SF5">
    <property type="entry name" value="ARGININE--TRNA LIGASE, CYTOPLASMIC"/>
    <property type="match status" value="1"/>
</dbReference>
<evidence type="ECO:0000256" key="7">
    <source>
        <dbReference type="ARBA" id="ARBA00023146"/>
    </source>
</evidence>
<accession>C7DIV4</accession>
<dbReference type="InterPro" id="IPR009080">
    <property type="entry name" value="tRNAsynth_Ia_anticodon-bd"/>
</dbReference>
<comment type="catalytic activity">
    <reaction evidence="8">
        <text>tRNA(Arg) + L-arginine + ATP = L-arginyl-tRNA(Arg) + AMP + diphosphate</text>
        <dbReference type="Rhea" id="RHEA:20301"/>
        <dbReference type="Rhea" id="RHEA-COMP:9658"/>
        <dbReference type="Rhea" id="RHEA-COMP:9673"/>
        <dbReference type="ChEBI" id="CHEBI:30616"/>
        <dbReference type="ChEBI" id="CHEBI:32682"/>
        <dbReference type="ChEBI" id="CHEBI:33019"/>
        <dbReference type="ChEBI" id="CHEBI:78442"/>
        <dbReference type="ChEBI" id="CHEBI:78513"/>
        <dbReference type="ChEBI" id="CHEBI:456215"/>
        <dbReference type="EC" id="6.1.1.19"/>
    </reaction>
</comment>
<dbReference type="Pfam" id="PF05746">
    <property type="entry name" value="DALR_1"/>
    <property type="match status" value="1"/>
</dbReference>
<evidence type="ECO:0000313" key="12">
    <source>
        <dbReference type="EMBL" id="EET89878.1"/>
    </source>
</evidence>
<dbReference type="InterPro" id="IPR005148">
    <property type="entry name" value="Arg-tRNA-synth_N"/>
</dbReference>
<evidence type="ECO:0000256" key="4">
    <source>
        <dbReference type="ARBA" id="ARBA00022741"/>
    </source>
</evidence>
<dbReference type="Gene3D" id="3.40.50.620">
    <property type="entry name" value="HUPs"/>
    <property type="match status" value="1"/>
</dbReference>
<protein>
    <recommendedName>
        <fullName evidence="2">arginine--tRNA ligase</fullName>
        <ecNumber evidence="2">6.1.1.19</ecNumber>
    </recommendedName>
</protein>
<evidence type="ECO:0000256" key="5">
    <source>
        <dbReference type="ARBA" id="ARBA00022840"/>
    </source>
</evidence>
<dbReference type="InterPro" id="IPR008909">
    <property type="entry name" value="DALR_anticod-bd"/>
</dbReference>
<dbReference type="Gene3D" id="1.10.730.10">
    <property type="entry name" value="Isoleucyl-tRNA Synthetase, Domain 1"/>
    <property type="match status" value="1"/>
</dbReference>
<name>C7DIV4_MICA2</name>
<keyword evidence="13" id="KW-1185">Reference proteome</keyword>
<dbReference type="SUPFAM" id="SSF52374">
    <property type="entry name" value="Nucleotidylyl transferase"/>
    <property type="match status" value="1"/>
</dbReference>
<dbReference type="SUPFAM" id="SSF47323">
    <property type="entry name" value="Anticodon-binding domain of a subclass of class I aminoacyl-tRNA synthetases"/>
    <property type="match status" value="1"/>
</dbReference>
<proteinExistence type="inferred from homology"/>
<keyword evidence="4 9" id="KW-0547">Nucleotide-binding</keyword>
<dbReference type="GO" id="GO:0006420">
    <property type="term" value="P:arginyl-tRNA aminoacylation"/>
    <property type="evidence" value="ECO:0007669"/>
    <property type="project" value="InterPro"/>
</dbReference>
<dbReference type="Gene3D" id="3.30.1360.70">
    <property type="entry name" value="Arginyl tRNA synthetase N-terminal domain"/>
    <property type="match status" value="1"/>
</dbReference>
<dbReference type="EC" id="6.1.1.19" evidence="2"/>
<dbReference type="InterPro" id="IPR014729">
    <property type="entry name" value="Rossmann-like_a/b/a_fold"/>
</dbReference>
<dbReference type="Pfam" id="PF00750">
    <property type="entry name" value="tRNA-synt_1d"/>
    <property type="match status" value="2"/>
</dbReference>
<dbReference type="GO" id="GO:0004814">
    <property type="term" value="F:arginine-tRNA ligase activity"/>
    <property type="evidence" value="ECO:0007669"/>
    <property type="project" value="UniProtKB-EC"/>
</dbReference>
<dbReference type="SUPFAM" id="SSF55190">
    <property type="entry name" value="Arginyl-tRNA synthetase (ArgRS), N-terminal 'additional' domain"/>
    <property type="match status" value="1"/>
</dbReference>
<evidence type="ECO:0000259" key="10">
    <source>
        <dbReference type="SMART" id="SM00836"/>
    </source>
</evidence>
<dbReference type="AlphaFoldDB" id="C7DIV4"/>
<dbReference type="InterPro" id="IPR001278">
    <property type="entry name" value="Arg-tRNA-ligase"/>
</dbReference>
<dbReference type="InterPro" id="IPR035684">
    <property type="entry name" value="ArgRS_core"/>
</dbReference>
<dbReference type="SMART" id="SM01016">
    <property type="entry name" value="Arg_tRNA_synt_N"/>
    <property type="match status" value="1"/>
</dbReference>
<dbReference type="GO" id="GO:0005737">
    <property type="term" value="C:cytoplasm"/>
    <property type="evidence" value="ECO:0007669"/>
    <property type="project" value="InterPro"/>
</dbReference>
<reference evidence="12 13" key="2">
    <citation type="journal article" date="2010" name="Proc. Natl. Acad. Sci. U.S.A.">
        <title>Enigmatic, ultrasmall, uncultivated Archaea.</title>
        <authorList>
            <person name="Baker B.J."/>
            <person name="Comolli L.R."/>
            <person name="Dick G.J."/>
            <person name="Hauser L.J."/>
            <person name="Hyatt D."/>
            <person name="Dill B.D."/>
            <person name="Land M.L."/>
            <person name="Verberkmoes N.C."/>
            <person name="Hettich R.L."/>
            <person name="Banfield J.F."/>
        </authorList>
    </citation>
    <scope>NUCLEOTIDE SEQUENCE [LARGE SCALE GENOMIC DNA]</scope>
    <source>
        <strain evidence="12">ARMAN-2</strain>
    </source>
</reference>
<evidence type="ECO:0000259" key="11">
    <source>
        <dbReference type="SMART" id="SM01016"/>
    </source>
</evidence>
<comment type="similarity">
    <text evidence="1 9">Belongs to the class-I aminoacyl-tRNA synthetase family.</text>
</comment>
<evidence type="ECO:0000256" key="6">
    <source>
        <dbReference type="ARBA" id="ARBA00022917"/>
    </source>
</evidence>
<sequence length="632" mass="70938">MDPSPLQGVLDSIKDATMSAMRKAGYAEFESALDNAFGLSDGFGDISCNIAFRIAKSISRKPADVASSIISGIGGIEAVKSVKEENGFINFYLDRKKFTALVMEWLLKGGSNAVKSTIGSGKIVVVESPSANPVHPLHMGQVRNALIGNVLANIYAVCGYKVEREDYIDDLGFQVAQAVWGLMHLEELGIEINPNGKFDHEIGKVYVEVNKYAETHEIKEDIAKVLTLMEQDGTYESVLCRDSAEKYVMAEYETLFELNIYHDLLVWESDIIREKLFEKAMKIMEDKGVIDRPKEGKYAGCAIISFDRIKDLPEEFRNLKENVKVLVRSNGTPDYVAKDIAFHMWKFGIFEDSFKYREFVKQPGGSSLYTTSEDGSRMNFGNADMAVNPIDTRQSFEQSFVRLVIDSIGYPEKARNLKHLAYGVVDIEGAKLAGRKGTWLGYTADDLIREARERAYGLIGARFETSQEERASIAAKVALAAIRFEFLRLSNEKKLNFSWATALNFEGRSGPYCQYMFARANRILENYGNEGVLYKSTIKVSGIEDDLEFELVKKMSGCVTVLERSCRELKPNLLVEYAGELALLFGKFYEHKNILKLQDEDEKLSRLEIVTCFKVVMDAVLTVLGVEPLSKM</sequence>
<feature type="domain" description="DALR anticodon binding" evidence="10">
    <location>
        <begin position="513"/>
        <end position="632"/>
    </location>
</feature>
<keyword evidence="6 9" id="KW-0648">Protein biosynthesis</keyword>
<reference evidence="12 13" key="1">
    <citation type="journal article" date="2009" name="Genome Biol.">
        <title>Community-wide analysis of microbial genome sequence signatures.</title>
        <authorList>
            <person name="Dick G.J."/>
            <person name="Andersson A.F."/>
            <person name="Baker B.J."/>
            <person name="Simmons S.L."/>
            <person name="Thomas B.C."/>
            <person name="Yelton A.P."/>
            <person name="Banfield J.F."/>
        </authorList>
    </citation>
    <scope>NUCLEOTIDE SEQUENCE [LARGE SCALE GENOMIC DNA]</scope>
    <source>
        <strain evidence="12">ARMAN-2</strain>
    </source>
</reference>
<dbReference type="EMBL" id="GG697241">
    <property type="protein sequence ID" value="EET89878.1"/>
    <property type="molecule type" value="Genomic_DNA"/>
</dbReference>
<dbReference type="Proteomes" id="UP000332487">
    <property type="component" value="Unassembled WGS sequence"/>
</dbReference>
<dbReference type="Pfam" id="PF03485">
    <property type="entry name" value="Arg_tRNA_synt_N"/>
    <property type="match status" value="1"/>
</dbReference>
<dbReference type="PRINTS" id="PR01038">
    <property type="entry name" value="TRNASYNTHARG"/>
</dbReference>
<evidence type="ECO:0000256" key="3">
    <source>
        <dbReference type="ARBA" id="ARBA00022598"/>
    </source>
</evidence>
<dbReference type="NCBIfam" id="NF002447">
    <property type="entry name" value="PRK01611.3-4"/>
    <property type="match status" value="1"/>
</dbReference>